<evidence type="ECO:0000256" key="8">
    <source>
        <dbReference type="ARBA" id="ARBA00048731"/>
    </source>
</evidence>
<comment type="function">
    <text evidence="1">Catalyzes the reversible oxidation of 3-phospho-D-glycerate to 3-phosphonooxypyruvate, the first step of the phosphorylated L-serine biosynthesis pathway. Also catalyzes the reversible oxidation of 2-hydroxyglutarate to 2-oxoglutarate.</text>
</comment>
<dbReference type="Proteomes" id="UP000253975">
    <property type="component" value="Unassembled WGS sequence"/>
</dbReference>
<comment type="caution">
    <text evidence="11">The sequence shown here is derived from an EMBL/GenBank/DDBJ whole genome shotgun (WGS) entry which is preliminary data.</text>
</comment>
<dbReference type="SUPFAM" id="SSF55021">
    <property type="entry name" value="ACT-like"/>
    <property type="match status" value="1"/>
</dbReference>
<dbReference type="NCBIfam" id="TIGR01327">
    <property type="entry name" value="PGDH"/>
    <property type="match status" value="1"/>
</dbReference>
<feature type="domain" description="ACT" evidence="10">
    <location>
        <begin position="450"/>
        <end position="522"/>
    </location>
</feature>
<comment type="catalytic activity">
    <reaction evidence="8 9">
        <text>(2R)-3-phosphoglycerate + NAD(+) = 3-phosphooxypyruvate + NADH + H(+)</text>
        <dbReference type="Rhea" id="RHEA:12641"/>
        <dbReference type="ChEBI" id="CHEBI:15378"/>
        <dbReference type="ChEBI" id="CHEBI:18110"/>
        <dbReference type="ChEBI" id="CHEBI:57540"/>
        <dbReference type="ChEBI" id="CHEBI:57945"/>
        <dbReference type="ChEBI" id="CHEBI:58272"/>
        <dbReference type="EC" id="1.1.1.95"/>
    </reaction>
</comment>
<dbReference type="Pfam" id="PF02826">
    <property type="entry name" value="2-Hacid_dh_C"/>
    <property type="match status" value="1"/>
</dbReference>
<dbReference type="EMBL" id="PPTO01000010">
    <property type="protein sequence ID" value="RDB58025.1"/>
    <property type="molecule type" value="Genomic_DNA"/>
</dbReference>
<evidence type="ECO:0000256" key="1">
    <source>
        <dbReference type="ARBA" id="ARBA00003800"/>
    </source>
</evidence>
<dbReference type="InterPro" id="IPR045865">
    <property type="entry name" value="ACT-like_dom_sf"/>
</dbReference>
<organism evidence="11 12">
    <name type="scientific">Slackia isoflavoniconvertens</name>
    <dbReference type="NCBI Taxonomy" id="572010"/>
    <lineage>
        <taxon>Bacteria</taxon>
        <taxon>Bacillati</taxon>
        <taxon>Actinomycetota</taxon>
        <taxon>Coriobacteriia</taxon>
        <taxon>Eggerthellales</taxon>
        <taxon>Eggerthellaceae</taxon>
        <taxon>Slackia</taxon>
    </lineage>
</organism>
<dbReference type="PANTHER" id="PTHR42938">
    <property type="entry name" value="FORMATE DEHYDROGENASE 1"/>
    <property type="match status" value="1"/>
</dbReference>
<dbReference type="InterPro" id="IPR029753">
    <property type="entry name" value="D-isomer_DH_CS"/>
</dbReference>
<evidence type="ECO:0000313" key="11">
    <source>
        <dbReference type="EMBL" id="RDB58025.1"/>
    </source>
</evidence>
<dbReference type="InterPro" id="IPR002912">
    <property type="entry name" value="ACT_dom"/>
</dbReference>
<dbReference type="GO" id="GO:0004617">
    <property type="term" value="F:phosphoglycerate dehydrogenase activity"/>
    <property type="evidence" value="ECO:0007669"/>
    <property type="project" value="UniProtKB-UniRule"/>
</dbReference>
<evidence type="ECO:0000256" key="6">
    <source>
        <dbReference type="ARBA" id="ARBA00023027"/>
    </source>
</evidence>
<dbReference type="InterPro" id="IPR029752">
    <property type="entry name" value="D-isomer_DH_CS1"/>
</dbReference>
<evidence type="ECO:0000256" key="7">
    <source>
        <dbReference type="ARBA" id="ARBA00048126"/>
    </source>
</evidence>
<dbReference type="EC" id="1.1.1.95" evidence="9"/>
<evidence type="ECO:0000256" key="5">
    <source>
        <dbReference type="ARBA" id="ARBA00023002"/>
    </source>
</evidence>
<evidence type="ECO:0000256" key="2">
    <source>
        <dbReference type="ARBA" id="ARBA00005216"/>
    </source>
</evidence>
<dbReference type="SUPFAM" id="SSF51735">
    <property type="entry name" value="NAD(P)-binding Rossmann-fold domains"/>
    <property type="match status" value="1"/>
</dbReference>
<dbReference type="GO" id="GO:0006564">
    <property type="term" value="P:L-serine biosynthetic process"/>
    <property type="evidence" value="ECO:0007669"/>
    <property type="project" value="UniProtKB-UniRule"/>
</dbReference>
<dbReference type="InterPro" id="IPR006236">
    <property type="entry name" value="PGDH"/>
</dbReference>
<dbReference type="Gene3D" id="3.30.70.260">
    <property type="match status" value="1"/>
</dbReference>
<comment type="pathway">
    <text evidence="2 9">Amino-acid biosynthesis; L-serine biosynthesis; L-serine from 3-phospho-D-glycerate: step 1/3.</text>
</comment>
<dbReference type="SUPFAM" id="SSF52283">
    <property type="entry name" value="Formate/glycerate dehydrogenase catalytic domain-like"/>
    <property type="match status" value="1"/>
</dbReference>
<dbReference type="InterPro" id="IPR029009">
    <property type="entry name" value="ASB_dom_sf"/>
</dbReference>
<protein>
    <recommendedName>
        <fullName evidence="4 9">D-3-phosphoglycerate dehydrogenase</fullName>
        <ecNumber evidence="9">1.1.1.95</ecNumber>
    </recommendedName>
</protein>
<gene>
    <name evidence="11" type="ORF">C1881_07010</name>
</gene>
<dbReference type="PROSITE" id="PS00065">
    <property type="entry name" value="D_2_HYDROXYACID_DH_1"/>
    <property type="match status" value="1"/>
</dbReference>
<dbReference type="InterPro" id="IPR006139">
    <property type="entry name" value="D-isomer_2_OHA_DH_cat_dom"/>
</dbReference>
<dbReference type="FunFam" id="3.40.50.720:FF:000021">
    <property type="entry name" value="D-3-phosphoglycerate dehydrogenase"/>
    <property type="match status" value="1"/>
</dbReference>
<dbReference type="CDD" id="cd12173">
    <property type="entry name" value="PGDH_4"/>
    <property type="match status" value="1"/>
</dbReference>
<dbReference type="GO" id="GO:0051287">
    <property type="term" value="F:NAD binding"/>
    <property type="evidence" value="ECO:0007669"/>
    <property type="project" value="UniProtKB-UniRule"/>
</dbReference>
<dbReference type="InterPro" id="IPR006140">
    <property type="entry name" value="D-isomer_DH_NAD-bd"/>
</dbReference>
<keyword evidence="6 9" id="KW-0520">NAD</keyword>
<dbReference type="PROSITE" id="PS00671">
    <property type="entry name" value="D_2_HYDROXYACID_DH_3"/>
    <property type="match status" value="1"/>
</dbReference>
<comment type="similarity">
    <text evidence="3 9">Belongs to the D-isomer specific 2-hydroxyacid dehydrogenase family.</text>
</comment>
<evidence type="ECO:0000256" key="3">
    <source>
        <dbReference type="ARBA" id="ARBA00005854"/>
    </source>
</evidence>
<reference evidence="11 12" key="1">
    <citation type="journal article" date="2018" name="Elife">
        <title>Discovery and characterization of a prevalent human gut bacterial enzyme sufficient for the inactivation of a family of plant toxins.</title>
        <authorList>
            <person name="Koppel N."/>
            <person name="Bisanz J.E."/>
            <person name="Pandelia M.E."/>
            <person name="Turnbaugh P.J."/>
            <person name="Balskus E.P."/>
        </authorList>
    </citation>
    <scope>NUCLEOTIDE SEQUENCE [LARGE SCALE GENOMIC DNA]</scope>
    <source>
        <strain evidence="11 12">OB21 GAM31</strain>
    </source>
</reference>
<proteinExistence type="inferred from homology"/>
<evidence type="ECO:0000313" key="12">
    <source>
        <dbReference type="Proteomes" id="UP000253975"/>
    </source>
</evidence>
<dbReference type="Pfam" id="PF19304">
    <property type="entry name" value="PGDH_inter"/>
    <property type="match status" value="1"/>
</dbReference>
<evidence type="ECO:0000259" key="10">
    <source>
        <dbReference type="PROSITE" id="PS51671"/>
    </source>
</evidence>
<dbReference type="PROSITE" id="PS51671">
    <property type="entry name" value="ACT"/>
    <property type="match status" value="1"/>
</dbReference>
<dbReference type="PANTHER" id="PTHR42938:SF47">
    <property type="entry name" value="HYDROXYPYRUVATE REDUCTASE"/>
    <property type="match status" value="1"/>
</dbReference>
<sequence>MAMKILVTDKIVDEGIDILKGKGYEVDERFGLSPNELLECVGAYDALIVRSATQVTREVIEAATNCKIIGRAGVTCDNIDVDAASEHGIPVCNVPTSNIVSAAEHTMALMLSAAREIPAADAAMHAGKFSRDRFMGHELYEKTLAIFGLGRIGGLVAERAHAFGMRVVGFDPYCSAARASQLGVALFDSMDEVLPIADFITVHVPRTDGTYHMFAAEQFAQMKDGVVIVNTARGGVIDEKALSDFMAAGRVFACGIDMLEAEPSAETPLAEFDRAVLTPHLGANTLEAQMRAGVNIARYVANGLEGLVVPTVVNMVSKEVDEAAAAYIPACQMCGSVLTQLAREVPKALSIVASGSCAGDMQVLSAATLSGMLSREGQASVSTENADASARRHGIKMEAQQASDSRGYDSIVSMEADGLEISATVPGVHREVHVVSILGYRLDVVPGDHALIFTYADEPGQVGRMGTILGEEGINISTMAIGKRADCCEVLVFLNVESEPSSEVIERVAQAIDATNSWAIRL</sequence>
<accession>A0A369LIR9</accession>
<keyword evidence="9" id="KW-0028">Amino-acid biosynthesis</keyword>
<dbReference type="Pfam" id="PF00389">
    <property type="entry name" value="2-Hacid_dh"/>
    <property type="match status" value="1"/>
</dbReference>
<dbReference type="SUPFAM" id="SSF143548">
    <property type="entry name" value="Serine metabolism enzymes domain"/>
    <property type="match status" value="1"/>
</dbReference>
<keyword evidence="9" id="KW-0718">Serine biosynthesis</keyword>
<name>A0A369LIR9_9ACTN</name>
<evidence type="ECO:0000256" key="4">
    <source>
        <dbReference type="ARBA" id="ARBA00021582"/>
    </source>
</evidence>
<dbReference type="InterPro" id="IPR036291">
    <property type="entry name" value="NAD(P)-bd_dom_sf"/>
</dbReference>
<comment type="catalytic activity">
    <reaction evidence="7">
        <text>(R)-2-hydroxyglutarate + NAD(+) = 2-oxoglutarate + NADH + H(+)</text>
        <dbReference type="Rhea" id="RHEA:49612"/>
        <dbReference type="ChEBI" id="CHEBI:15378"/>
        <dbReference type="ChEBI" id="CHEBI:15801"/>
        <dbReference type="ChEBI" id="CHEBI:16810"/>
        <dbReference type="ChEBI" id="CHEBI:57540"/>
        <dbReference type="ChEBI" id="CHEBI:57945"/>
        <dbReference type="EC" id="1.1.1.399"/>
    </reaction>
</comment>
<dbReference type="Gene3D" id="3.40.50.720">
    <property type="entry name" value="NAD(P)-binding Rossmann-like Domain"/>
    <property type="match status" value="2"/>
</dbReference>
<dbReference type="InterPro" id="IPR045626">
    <property type="entry name" value="PGDH_ASB_dom"/>
</dbReference>
<dbReference type="AlphaFoldDB" id="A0A369LIR9"/>
<keyword evidence="5 9" id="KW-0560">Oxidoreductase</keyword>
<dbReference type="UniPathway" id="UPA00135">
    <property type="reaction ID" value="UER00196"/>
</dbReference>
<dbReference type="Gene3D" id="3.30.1330.90">
    <property type="entry name" value="D-3-phosphoglycerate dehydrogenase, domain 3"/>
    <property type="match status" value="1"/>
</dbReference>
<evidence type="ECO:0000256" key="9">
    <source>
        <dbReference type="RuleBase" id="RU363003"/>
    </source>
</evidence>